<dbReference type="Proteomes" id="UP001631969">
    <property type="component" value="Unassembled WGS sequence"/>
</dbReference>
<reference evidence="1" key="1">
    <citation type="submission" date="2024-12" db="EMBL/GenBank/DDBJ databases">
        <authorList>
            <person name="Wu N."/>
        </authorList>
    </citation>
    <scope>NUCLEOTIDE SEQUENCE</scope>
    <source>
        <strain evidence="1">P15</strain>
    </source>
</reference>
<sequence>MLEWIIPGAAAALAGYGFLIVPTQWLKLERISHPIGLNKKILQISDIHVEKLRISPRRLERTIREEAPDWISLTGDFTRKTWYLPRLEPYLKVISASGVPVYAVLGNHDYKMKSGMNRLLELLSRYGITLLRNEALRLPDCTLVGIDNFGTGHSKIGKAFRQTKPTDTIIVLTHDPNVVPHIGKRYDYLMSGHLHGKQLNIPFFFRFKPKGELPARGIYKGLHRSPQGAYYISKGIGQAGVNARFMVRSEVTVHEL</sequence>
<comment type="caution">
    <text evidence="1">The sequence shown here is derived from an EMBL/GenBank/DDBJ whole genome shotgun (WGS) entry which is preliminary data.</text>
</comment>
<evidence type="ECO:0000313" key="2">
    <source>
        <dbReference type="Proteomes" id="UP001631969"/>
    </source>
</evidence>
<evidence type="ECO:0000313" key="1">
    <source>
        <dbReference type="EMBL" id="MFM9331789.1"/>
    </source>
</evidence>
<organism evidence="1 2">
    <name type="scientific">Paenibacillus mesotrionivorans</name>
    <dbReference type="NCBI Taxonomy" id="3160968"/>
    <lineage>
        <taxon>Bacteria</taxon>
        <taxon>Bacillati</taxon>
        <taxon>Bacillota</taxon>
        <taxon>Bacilli</taxon>
        <taxon>Bacillales</taxon>
        <taxon>Paenibacillaceae</taxon>
        <taxon>Paenibacillus</taxon>
    </lineage>
</organism>
<dbReference type="EMBL" id="JBJURJ010000022">
    <property type="protein sequence ID" value="MFM9331789.1"/>
    <property type="molecule type" value="Genomic_DNA"/>
</dbReference>
<keyword evidence="2" id="KW-1185">Reference proteome</keyword>
<name>A0ACC7P3Z8_9BACL</name>
<gene>
    <name evidence="1" type="ORF">ACI1P1_26165</name>
</gene>
<accession>A0ACC7P3Z8</accession>
<protein>
    <submittedName>
        <fullName evidence="1">Metallophosphoesterase</fullName>
    </submittedName>
</protein>
<proteinExistence type="predicted"/>